<evidence type="ECO:0000313" key="4">
    <source>
        <dbReference type="EMBL" id="CTQ72231.1"/>
    </source>
</evidence>
<protein>
    <submittedName>
        <fullName evidence="4">Spermidine N(1)-acetyltransferase</fullName>
        <ecNumber evidence="4">2.3.1.57</ecNumber>
    </submittedName>
</protein>
<evidence type="ECO:0000313" key="5">
    <source>
        <dbReference type="Proteomes" id="UP000049983"/>
    </source>
</evidence>
<accession>A0A0M7AC77</accession>
<dbReference type="InterPro" id="IPR000182">
    <property type="entry name" value="GNAT_dom"/>
</dbReference>
<organism evidence="4 5">
    <name type="scientific">Roseibium album</name>
    <dbReference type="NCBI Taxonomy" id="311410"/>
    <lineage>
        <taxon>Bacteria</taxon>
        <taxon>Pseudomonadati</taxon>
        <taxon>Pseudomonadota</taxon>
        <taxon>Alphaproteobacteria</taxon>
        <taxon>Hyphomicrobiales</taxon>
        <taxon>Stappiaceae</taxon>
        <taxon>Roseibium</taxon>
    </lineage>
</organism>
<sequence>MTFTIRHAEPADAPALHAILTSPHVVLGTMRLRHMRLKNTEDRLAPDPNLVQLVAASDGEVSGFAELVLNTNVPRASHSAELNMVVTSERSQGKGVARALIGVLIRLCDGYYRIRRISLIVWVDNTRAIELYRALGFKEEGVMRDFVRTEEGYCDALQMARLSNH</sequence>
<dbReference type="RefSeq" id="WP_055110900.1">
    <property type="nucleotide sequence ID" value="NZ_CXWA01000006.1"/>
</dbReference>
<dbReference type="OrthoDB" id="5459937at2"/>
<evidence type="ECO:0000256" key="2">
    <source>
        <dbReference type="ARBA" id="ARBA00023315"/>
    </source>
</evidence>
<dbReference type="InterPro" id="IPR016181">
    <property type="entry name" value="Acyl_CoA_acyltransferase"/>
</dbReference>
<name>A0A0M7AC77_9HYPH</name>
<dbReference type="AlphaFoldDB" id="A0A0M7AC77"/>
<evidence type="ECO:0000256" key="1">
    <source>
        <dbReference type="ARBA" id="ARBA00022679"/>
    </source>
</evidence>
<dbReference type="STRING" id="311410.LA5095_00021"/>
<keyword evidence="1 4" id="KW-0808">Transferase</keyword>
<keyword evidence="2 4" id="KW-0012">Acyltransferase</keyword>
<evidence type="ECO:0000259" key="3">
    <source>
        <dbReference type="PROSITE" id="PS51186"/>
    </source>
</evidence>
<dbReference type="GeneID" id="97670516"/>
<dbReference type="PANTHER" id="PTHR43877">
    <property type="entry name" value="AMINOALKYLPHOSPHONATE N-ACETYLTRANSFERASE-RELATED-RELATED"/>
    <property type="match status" value="1"/>
</dbReference>
<feature type="domain" description="N-acetyltransferase" evidence="3">
    <location>
        <begin position="3"/>
        <end position="164"/>
    </location>
</feature>
<dbReference type="Proteomes" id="UP000049983">
    <property type="component" value="Unassembled WGS sequence"/>
</dbReference>
<dbReference type="GO" id="GO:0004145">
    <property type="term" value="F:diamine N-acetyltransferase activity"/>
    <property type="evidence" value="ECO:0007669"/>
    <property type="project" value="UniProtKB-EC"/>
</dbReference>
<reference evidence="5" key="1">
    <citation type="submission" date="2015-07" db="EMBL/GenBank/DDBJ databases">
        <authorList>
            <person name="Rodrigo-Torres Lidia"/>
            <person name="Arahal R.David."/>
        </authorList>
    </citation>
    <scope>NUCLEOTIDE SEQUENCE [LARGE SCALE GENOMIC DNA]</scope>
    <source>
        <strain evidence="5">CECT 5096</strain>
    </source>
</reference>
<dbReference type="EC" id="2.3.1.57" evidence="4"/>
<dbReference type="Pfam" id="PF00583">
    <property type="entry name" value="Acetyltransf_1"/>
    <property type="match status" value="1"/>
</dbReference>
<dbReference type="Gene3D" id="3.40.630.30">
    <property type="match status" value="1"/>
</dbReference>
<dbReference type="InterPro" id="IPR050832">
    <property type="entry name" value="Bact_Acetyltransf"/>
</dbReference>
<proteinExistence type="predicted"/>
<dbReference type="CDD" id="cd04301">
    <property type="entry name" value="NAT_SF"/>
    <property type="match status" value="1"/>
</dbReference>
<gene>
    <name evidence="4" type="primary">speG</name>
    <name evidence="4" type="ORF">LA5096_03162</name>
</gene>
<dbReference type="PROSITE" id="PS51186">
    <property type="entry name" value="GNAT"/>
    <property type="match status" value="1"/>
</dbReference>
<keyword evidence="5" id="KW-1185">Reference proteome</keyword>
<dbReference type="EMBL" id="CXWC01000011">
    <property type="protein sequence ID" value="CTQ72231.1"/>
    <property type="molecule type" value="Genomic_DNA"/>
</dbReference>
<dbReference type="SUPFAM" id="SSF55729">
    <property type="entry name" value="Acyl-CoA N-acyltransferases (Nat)"/>
    <property type="match status" value="1"/>
</dbReference>